<dbReference type="Gene3D" id="1.10.510.10">
    <property type="entry name" value="Transferase(Phosphotransferase) domain 1"/>
    <property type="match status" value="1"/>
</dbReference>
<dbReference type="AlphaFoldDB" id="A0A150PPS5"/>
<feature type="compositionally biased region" description="Basic and acidic residues" evidence="5">
    <location>
        <begin position="1"/>
        <end position="18"/>
    </location>
</feature>
<keyword evidence="4" id="KW-0067">ATP-binding</keyword>
<evidence type="ECO:0000259" key="6">
    <source>
        <dbReference type="PROSITE" id="PS50011"/>
    </source>
</evidence>
<dbReference type="InterPro" id="IPR000719">
    <property type="entry name" value="Prot_kinase_dom"/>
</dbReference>
<dbReference type="PANTHER" id="PTHR43289">
    <property type="entry name" value="MITOGEN-ACTIVATED PROTEIN KINASE KINASE KINASE 20-RELATED"/>
    <property type="match status" value="1"/>
</dbReference>
<dbReference type="PROSITE" id="PS00108">
    <property type="entry name" value="PROTEIN_KINASE_ST"/>
    <property type="match status" value="1"/>
</dbReference>
<dbReference type="PROSITE" id="PS50011">
    <property type="entry name" value="PROTEIN_KINASE_DOM"/>
    <property type="match status" value="1"/>
</dbReference>
<reference evidence="7 8" key="1">
    <citation type="submission" date="2014-02" db="EMBL/GenBank/DDBJ databases">
        <title>The small core and large imbalanced accessory genome model reveals a collaborative survival strategy of Sorangium cellulosum strains in nature.</title>
        <authorList>
            <person name="Han K."/>
            <person name="Peng R."/>
            <person name="Blom J."/>
            <person name="Li Y.-Z."/>
        </authorList>
    </citation>
    <scope>NUCLEOTIDE SEQUENCE [LARGE SCALE GENOMIC DNA]</scope>
    <source>
        <strain evidence="7 8">So0157-25</strain>
    </source>
</reference>
<proteinExistence type="predicted"/>
<accession>A0A150PPS5</accession>
<dbReference type="Proteomes" id="UP000075420">
    <property type="component" value="Unassembled WGS sequence"/>
</dbReference>
<sequence length="427" mass="46383">MTKEDETRPFSEVERASARGELPPGTVAGDYILEGFIARGGCGVVYGARHARTGRPAAVKVLSEAVAHSRRVVERFAREIEALQLISHPNIVEIYEVGEMDNHQPFYAMERLEGQTLDALIRAETRLAPREALELFEPICAALGAAHAAGIIHRDVKASNIFICSGKPRTVKLLDFGIAKLMGPEEGSTWLTTAGRMPGTPSIMAPEQILGGPIDARVDVYALGVLLHRMLVGRLPFHTHDMDEMVRKHLEEPPMPPSLRVPLPLELDAVVLRCMEKRRERRFSSVEELVRALREAIGEPASGAQSGPDPSRPAVAVYLEVRTRGSDDLDDALAADIGQVLDTAESQLSEAGFILASTTGNEVLGVRLLPADADEERGERRAALEFAAGLHEALIRRDGADARVHINVCVHADEVQARPASSPEITG</sequence>
<keyword evidence="3 7" id="KW-0418">Kinase</keyword>
<dbReference type="SMART" id="SM00220">
    <property type="entry name" value="S_TKc"/>
    <property type="match status" value="1"/>
</dbReference>
<evidence type="ECO:0000313" key="8">
    <source>
        <dbReference type="Proteomes" id="UP000075420"/>
    </source>
</evidence>
<organism evidence="7 8">
    <name type="scientific">Sorangium cellulosum</name>
    <name type="common">Polyangium cellulosum</name>
    <dbReference type="NCBI Taxonomy" id="56"/>
    <lineage>
        <taxon>Bacteria</taxon>
        <taxon>Pseudomonadati</taxon>
        <taxon>Myxococcota</taxon>
        <taxon>Polyangia</taxon>
        <taxon>Polyangiales</taxon>
        <taxon>Polyangiaceae</taxon>
        <taxon>Sorangium</taxon>
    </lineage>
</organism>
<gene>
    <name evidence="7" type="ORF">BE08_34170</name>
</gene>
<dbReference type="InterPro" id="IPR008271">
    <property type="entry name" value="Ser/Thr_kinase_AS"/>
</dbReference>
<dbReference type="SUPFAM" id="SSF56112">
    <property type="entry name" value="Protein kinase-like (PK-like)"/>
    <property type="match status" value="1"/>
</dbReference>
<feature type="non-terminal residue" evidence="7">
    <location>
        <position position="427"/>
    </location>
</feature>
<comment type="caution">
    <text evidence="7">The sequence shown here is derived from an EMBL/GenBank/DDBJ whole genome shotgun (WGS) entry which is preliminary data.</text>
</comment>
<feature type="region of interest" description="Disordered" evidence="5">
    <location>
        <begin position="1"/>
        <end position="21"/>
    </location>
</feature>
<dbReference type="Gene3D" id="3.30.200.20">
    <property type="entry name" value="Phosphorylase Kinase, domain 1"/>
    <property type="match status" value="1"/>
</dbReference>
<protein>
    <submittedName>
        <fullName evidence="7">Protein kinase</fullName>
    </submittedName>
</protein>
<evidence type="ECO:0000256" key="5">
    <source>
        <dbReference type="SAM" id="MobiDB-lite"/>
    </source>
</evidence>
<dbReference type="PANTHER" id="PTHR43289:SF6">
    <property type="entry name" value="SERINE_THREONINE-PROTEIN KINASE NEKL-3"/>
    <property type="match status" value="1"/>
</dbReference>
<name>A0A150PPS5_SORCE</name>
<keyword evidence="1" id="KW-0808">Transferase</keyword>
<dbReference type="InterPro" id="IPR011009">
    <property type="entry name" value="Kinase-like_dom_sf"/>
</dbReference>
<dbReference type="Pfam" id="PF00069">
    <property type="entry name" value="Pkinase"/>
    <property type="match status" value="1"/>
</dbReference>
<evidence type="ECO:0000256" key="4">
    <source>
        <dbReference type="ARBA" id="ARBA00022840"/>
    </source>
</evidence>
<feature type="domain" description="Protein kinase" evidence="6">
    <location>
        <begin position="31"/>
        <end position="297"/>
    </location>
</feature>
<evidence type="ECO:0000256" key="1">
    <source>
        <dbReference type="ARBA" id="ARBA00022679"/>
    </source>
</evidence>
<dbReference type="GO" id="GO:0004674">
    <property type="term" value="F:protein serine/threonine kinase activity"/>
    <property type="evidence" value="ECO:0007669"/>
    <property type="project" value="TreeGrafter"/>
</dbReference>
<dbReference type="CDD" id="cd14014">
    <property type="entry name" value="STKc_PknB_like"/>
    <property type="match status" value="1"/>
</dbReference>
<keyword evidence="2" id="KW-0547">Nucleotide-binding</keyword>
<dbReference type="EMBL" id="JELY01000891">
    <property type="protein sequence ID" value="KYF57662.1"/>
    <property type="molecule type" value="Genomic_DNA"/>
</dbReference>
<evidence type="ECO:0000313" key="7">
    <source>
        <dbReference type="EMBL" id="KYF57662.1"/>
    </source>
</evidence>
<dbReference type="GO" id="GO:0005524">
    <property type="term" value="F:ATP binding"/>
    <property type="evidence" value="ECO:0007669"/>
    <property type="project" value="UniProtKB-KW"/>
</dbReference>
<evidence type="ECO:0000256" key="3">
    <source>
        <dbReference type="ARBA" id="ARBA00022777"/>
    </source>
</evidence>
<evidence type="ECO:0000256" key="2">
    <source>
        <dbReference type="ARBA" id="ARBA00022741"/>
    </source>
</evidence>